<dbReference type="EMBL" id="BRYB01000120">
    <property type="protein sequence ID" value="GMI23304.1"/>
    <property type="molecule type" value="Genomic_DNA"/>
</dbReference>
<dbReference type="InterPro" id="IPR003841">
    <property type="entry name" value="Na/Pi_transpt"/>
</dbReference>
<dbReference type="NCBIfam" id="NF037997">
    <property type="entry name" value="Na_Pi_symport"/>
    <property type="match status" value="1"/>
</dbReference>
<protein>
    <submittedName>
        <fullName evidence="8">Uncharacterized protein</fullName>
    </submittedName>
</protein>
<name>A0ABQ6MC28_9STRA</name>
<feature type="transmembrane region" description="Helical" evidence="7">
    <location>
        <begin position="370"/>
        <end position="388"/>
    </location>
</feature>
<comment type="subcellular location">
    <subcellularLocation>
        <location evidence="1">Cell membrane</location>
        <topology evidence="1">Multi-pass membrane protein</topology>
    </subcellularLocation>
</comment>
<accession>A0ABQ6MC28</accession>
<gene>
    <name evidence="8" type="ORF">TeGR_g4517</name>
</gene>
<dbReference type="Pfam" id="PF02690">
    <property type="entry name" value="Na_Pi_cotrans"/>
    <property type="match status" value="1"/>
</dbReference>
<feature type="transmembrane region" description="Helical" evidence="7">
    <location>
        <begin position="330"/>
        <end position="349"/>
    </location>
</feature>
<comment type="similarity">
    <text evidence="2">Belongs to the SLC34A transporter family.</text>
</comment>
<evidence type="ECO:0000256" key="2">
    <source>
        <dbReference type="ARBA" id="ARBA00005808"/>
    </source>
</evidence>
<dbReference type="PANTHER" id="PTHR10010:SF46">
    <property type="entry name" value="SODIUM-DEPENDENT PHOSPHATE TRANSPORT PROTEIN 2B"/>
    <property type="match status" value="1"/>
</dbReference>
<evidence type="ECO:0000256" key="5">
    <source>
        <dbReference type="ARBA" id="ARBA00022989"/>
    </source>
</evidence>
<comment type="caution">
    <text evidence="8">The sequence shown here is derived from an EMBL/GenBank/DDBJ whole genome shotgun (WGS) entry which is preliminary data.</text>
</comment>
<keyword evidence="4 7" id="KW-0812">Transmembrane</keyword>
<evidence type="ECO:0000256" key="7">
    <source>
        <dbReference type="SAM" id="Phobius"/>
    </source>
</evidence>
<feature type="transmembrane region" description="Helical" evidence="7">
    <location>
        <begin position="218"/>
        <end position="238"/>
    </location>
</feature>
<evidence type="ECO:0000256" key="4">
    <source>
        <dbReference type="ARBA" id="ARBA00022692"/>
    </source>
</evidence>
<keyword evidence="9" id="KW-1185">Reference proteome</keyword>
<evidence type="ECO:0000313" key="8">
    <source>
        <dbReference type="EMBL" id="GMI23304.1"/>
    </source>
</evidence>
<feature type="transmembrane region" description="Helical" evidence="7">
    <location>
        <begin position="400"/>
        <end position="419"/>
    </location>
</feature>
<evidence type="ECO:0000256" key="1">
    <source>
        <dbReference type="ARBA" id="ARBA00004651"/>
    </source>
</evidence>
<proteinExistence type="inferred from homology"/>
<evidence type="ECO:0000313" key="9">
    <source>
        <dbReference type="Proteomes" id="UP001165060"/>
    </source>
</evidence>
<keyword evidence="5 7" id="KW-1133">Transmembrane helix</keyword>
<dbReference type="Proteomes" id="UP001165060">
    <property type="component" value="Unassembled WGS sequence"/>
</dbReference>
<reference evidence="8 9" key="1">
    <citation type="journal article" date="2023" name="Commun. Biol.">
        <title>Genome analysis of Parmales, the sister group of diatoms, reveals the evolutionary specialization of diatoms from phago-mixotrophs to photoautotrophs.</title>
        <authorList>
            <person name="Ban H."/>
            <person name="Sato S."/>
            <person name="Yoshikawa S."/>
            <person name="Yamada K."/>
            <person name="Nakamura Y."/>
            <person name="Ichinomiya M."/>
            <person name="Sato N."/>
            <person name="Blanc-Mathieu R."/>
            <person name="Endo H."/>
            <person name="Kuwata A."/>
            <person name="Ogata H."/>
        </authorList>
    </citation>
    <scope>NUCLEOTIDE SEQUENCE [LARGE SCALE GENOMIC DNA]</scope>
</reference>
<organism evidence="8 9">
    <name type="scientific">Tetraparma gracilis</name>
    <dbReference type="NCBI Taxonomy" id="2962635"/>
    <lineage>
        <taxon>Eukaryota</taxon>
        <taxon>Sar</taxon>
        <taxon>Stramenopiles</taxon>
        <taxon>Ochrophyta</taxon>
        <taxon>Bolidophyceae</taxon>
        <taxon>Parmales</taxon>
        <taxon>Triparmaceae</taxon>
        <taxon>Tetraparma</taxon>
    </lineage>
</organism>
<evidence type="ECO:0000256" key="3">
    <source>
        <dbReference type="ARBA" id="ARBA00022475"/>
    </source>
</evidence>
<sequence>MGANIGTSVTNTLVALGQMSSVGQLEKAFAAATVHDCFNVLSVIVLLPIEAATGYLYYLTLAMLPPDVANGDSWTGPIKTIVGPLTKLIVVANKNMQKGIATQKVANNDFYVCGLQREPFTVGVNVFDPGNAACSAAPGTPYVGSNGNPNYPGTSDCKYIPMYPTVCTGGVKDYKSCTYDPVKNPEAVGPGAISCDKKSNSCPAFYTEGATQSIDETSGWVCFFLGIIFIVICLVGLVKILSSLILSASTRILRKATDINGYVAMAIGTGVTLLVQSSSITTSVLTPIAGLGIIPLEVVLPITLGANIGTTVTGLLAASVSGSLNALQVALAHLFFNITGIVIWYPIPLMRRVPLGMARFLGRQSTKNRFFPAFFIVPLILLGLSILFDDGINKNEPGLLALAIILSIIVLLLTFYTWFQYQYRGGAERFHAYGKRREARKAAYLNLATDMDYLKSEIAHLKGDKYTSNTAKGIGSGFVEDENINVFGEPAGEKTIVQTIVGTEEEWKGNA</sequence>
<keyword evidence="3" id="KW-1003">Cell membrane</keyword>
<keyword evidence="6 7" id="KW-0472">Membrane</keyword>
<dbReference type="PANTHER" id="PTHR10010">
    <property type="entry name" value="SOLUTE CARRIER FAMILY 34 SODIUM PHOSPHATE , MEMBER 2-RELATED"/>
    <property type="match status" value="1"/>
</dbReference>
<evidence type="ECO:0000256" key="6">
    <source>
        <dbReference type="ARBA" id="ARBA00023136"/>
    </source>
</evidence>
<feature type="transmembrane region" description="Helical" evidence="7">
    <location>
        <begin position="259"/>
        <end position="277"/>
    </location>
</feature>